<dbReference type="GO" id="GO:0005576">
    <property type="term" value="C:extracellular region"/>
    <property type="evidence" value="ECO:0007669"/>
    <property type="project" value="UniProtKB-SubCell"/>
</dbReference>
<evidence type="ECO:0000259" key="6">
    <source>
        <dbReference type="Pfam" id="PF17210"/>
    </source>
</evidence>
<dbReference type="InterPro" id="IPR033764">
    <property type="entry name" value="Sdr_B"/>
</dbReference>
<evidence type="ECO:0000313" key="7">
    <source>
        <dbReference type="EMBL" id="WNY27200.1"/>
    </source>
</evidence>
<protein>
    <recommendedName>
        <fullName evidence="6">SD-repeat containing protein B domain-containing protein</fullName>
    </recommendedName>
</protein>
<feature type="domain" description="SD-repeat containing protein B" evidence="6">
    <location>
        <begin position="1455"/>
        <end position="1542"/>
    </location>
</feature>
<evidence type="ECO:0000256" key="1">
    <source>
        <dbReference type="ARBA" id="ARBA00004613"/>
    </source>
</evidence>
<feature type="region of interest" description="Disordered" evidence="4">
    <location>
        <begin position="1256"/>
        <end position="1277"/>
    </location>
</feature>
<reference evidence="7 8" key="1">
    <citation type="submission" date="2023-07" db="EMBL/GenBank/DDBJ databases">
        <title>Closed genome sequence of Methanosarcinaceae archaeon Am2.</title>
        <authorList>
            <person name="Poehlein A."/>
            <person name="Protasov E."/>
            <person name="Platt K."/>
            <person name="Reeh H."/>
            <person name="Daniel R."/>
            <person name="Brune A."/>
        </authorList>
    </citation>
    <scope>NUCLEOTIDE SEQUENCE [LARGE SCALE GENOMIC DNA]</scope>
    <source>
        <strain evidence="7 8">Am2</strain>
    </source>
</reference>
<keyword evidence="5" id="KW-0472">Membrane</keyword>
<feature type="transmembrane region" description="Helical" evidence="5">
    <location>
        <begin position="1656"/>
        <end position="1679"/>
    </location>
</feature>
<gene>
    <name evidence="7" type="ORF">MsAm2_09910</name>
</gene>
<keyword evidence="5" id="KW-0812">Transmembrane</keyword>
<keyword evidence="3" id="KW-0732">Signal</keyword>
<evidence type="ECO:0000313" key="8">
    <source>
        <dbReference type="Proteomes" id="UP001304970"/>
    </source>
</evidence>
<evidence type="ECO:0000256" key="2">
    <source>
        <dbReference type="ARBA" id="ARBA00022525"/>
    </source>
</evidence>
<organism evidence="7 8">
    <name type="scientific">Methanolapillus ohkumae</name>
    <dbReference type="NCBI Taxonomy" id="3028298"/>
    <lineage>
        <taxon>Archaea</taxon>
        <taxon>Methanobacteriati</taxon>
        <taxon>Methanobacteriota</taxon>
        <taxon>Stenosarchaea group</taxon>
        <taxon>Methanomicrobia</taxon>
        <taxon>Methanosarcinales</taxon>
        <taxon>Methanosarcinaceae</taxon>
        <taxon>Methanolapillus</taxon>
    </lineage>
</organism>
<feature type="transmembrane region" description="Helical" evidence="5">
    <location>
        <begin position="1622"/>
        <end position="1644"/>
    </location>
</feature>
<keyword evidence="2" id="KW-0964">Secreted</keyword>
<dbReference type="EMBL" id="CP131061">
    <property type="protein sequence ID" value="WNY27200.1"/>
    <property type="molecule type" value="Genomic_DNA"/>
</dbReference>
<accession>A0AA96ZVS5</accession>
<feature type="transmembrane region" description="Helical" evidence="5">
    <location>
        <begin position="1691"/>
        <end position="1709"/>
    </location>
</feature>
<dbReference type="SUPFAM" id="SSF49478">
    <property type="entry name" value="Cna protein B-type domain"/>
    <property type="match status" value="1"/>
</dbReference>
<keyword evidence="5" id="KW-1133">Transmembrane helix</keyword>
<evidence type="ECO:0000256" key="3">
    <source>
        <dbReference type="ARBA" id="ARBA00022729"/>
    </source>
</evidence>
<evidence type="ECO:0000256" key="5">
    <source>
        <dbReference type="SAM" id="Phobius"/>
    </source>
</evidence>
<dbReference type="Gene3D" id="2.60.40.10">
    <property type="entry name" value="Immunoglobulins"/>
    <property type="match status" value="2"/>
</dbReference>
<dbReference type="Proteomes" id="UP001304970">
    <property type="component" value="Chromosome"/>
</dbReference>
<sequence length="1711" mass="186309">MLIKRESGNTVFIQINFKFDCIIRSRLDLIKNMIIYGLIFMNYNKISTKIMKAGTSVFLIMMILLAGFVMPVAADPVDVLTSSWKSPTPSGDAQIIEANATGEIIFNINGAGLSAGTYYLKIHLKNNDSGDSTSGLQFSDATAKGSIPEGLGDQLNNTLPAFSTTDVNYTLKNPQQLSLSVFVLANSKVAYNNETAVITATLFKEGVDSNPDTEIKNISAKAVCQYPTLDSYSRYYLMNPALLPSGVNTTVNVSCRFFGGTAYYNLFRMTSMRIYNQGYVLDFSDVIITINGIPTKYSELPNPKPVTFLTEGGLPLEDGNKLSFSSTALSKLDHNATMKFQIQLTDEFKYVGSNAPSIDFTGLKETADVKINNRGPVEHLNTGASGELFPHTPPGVIAVAEEDQMTKPVFISAVSQTSSYIMANSLQYGGGVRDHFKYQELFRIGFRGAIRDGENVIVNVEIPNGVTVTHLRLPKEGDDTVFKNITLMDKDGNYKKYGNSSSHGINLSTEHPDNNLTGNFNFGPGDDITFEIEGLLKMTPNSMGGSSYSDSHLIHVVGTTNESVNTGSPTSKKLSFKGKVTGAEVRETFYNVSVIDEYKATTYVTSANYVNGSSVNQGETFPLLSQFNASTYPYWSAHRTNPLNPLETSLFPNPVVYFSIPPGMTVKDAHLQNKECATAPIKDIQGNEIIFEKNIFDNAGYWKDDGGKLVEVKLKKKVSDGENNFWLIYNNSLARYTVQLDVEVPVDYVGPEQILIPRQSVLLTTWDPKAIDASSGGSGGGLATLSNVHITNPPVNDLHVKTGTVTPYGSDKTALNIVRAKTVQAYVSTKTSGGYASYDPDNTASIPELKAGSSNEEFKMYVNNAGETDYTNAYVYFILPKGTGWKATINKPLTVEPSSGMETGSYKVYYTTNTTITTGQTLDSGNLAGYGWTEMNFDANNKSTTVSDELKNITAVRVEFTTLKKGTDLKLYLPFELPKVDEEVHYGDTAAGQTLYYFDNSFKSDKGFTGAIKLIQSDKPVIMGDNAGTPVAIGGSVDVTHETGTIPDWTTVYTYDDFTEDIHLAKVEVNFTPKVGSPTNTTIETGFTNASYVKMLGASSPDPNYVAGNKVIIPDASSLVNVTTPGTYTITYYTTDDFDNQIQTGSRQIVIKKDPSTIVLDPVPAKDIFWKSSVPTTPANNGTWEDYYRTFMTGNDTNVPISLDKFKYEGHGAGGAFNISEPGTYVLIYNYTDSGDNTVNKSITVHVKYNGTLSGNVTGNGQPVGSQSVSVDTGSVSSATTDSSGKYTYALSATTTDPKNVSYNASLSVVPAGLILPSPIPSKNGVAKASDNGAPKADFVLDPVTINVTFTDPSNWINSVSLYNSSGSKIQEINISDIGSDTYFLFEKEAGQGWFAADDYSITVNIKPGYKPAGGSEFTQKDSAMQWSITAFTMANENITIIGGDSADAPIIAGHVWDDENHDSIWDREIEIEPLISGVEVKLLNSDSAEVETTNTDEDGFYYFPNVEIGSSYFVQINLPSGFNHASDFQLDQMIDKDNDYKSELILISENMGEQIQYWGVNAGFYYAQDNPGSGGPVGNATIVPMSEPMKGTEEKPPEENKTPEVVVAPFDENPPVNPESFSMLGLIFVLLSVLLALPQLLRIYKIKSEKQEKSVTFHILAIVLAVIILILFFLFYSLSGEMNYYNTTDLVLAAAFIVEALLTAKAYGKI</sequence>
<dbReference type="InterPro" id="IPR013783">
    <property type="entry name" value="Ig-like_fold"/>
</dbReference>
<proteinExistence type="predicted"/>
<feature type="transmembrane region" description="Helical" evidence="5">
    <location>
        <begin position="53"/>
        <end position="74"/>
    </location>
</feature>
<name>A0AA96ZVS5_9EURY</name>
<comment type="subcellular location">
    <subcellularLocation>
        <location evidence="1">Secreted</location>
    </subcellularLocation>
</comment>
<keyword evidence="8" id="KW-1185">Reference proteome</keyword>
<evidence type="ECO:0000256" key="4">
    <source>
        <dbReference type="SAM" id="MobiDB-lite"/>
    </source>
</evidence>
<dbReference type="Pfam" id="PF17210">
    <property type="entry name" value="SdrD_B"/>
    <property type="match status" value="1"/>
</dbReference>